<feature type="compositionally biased region" description="Low complexity" evidence="1">
    <location>
        <begin position="177"/>
        <end position="188"/>
    </location>
</feature>
<dbReference type="Proteomes" id="UP000515125">
    <property type="component" value="Unplaced"/>
</dbReference>
<protein>
    <submittedName>
        <fullName evidence="3">Uncharacterized protein LOC34621564</fullName>
    </submittedName>
</protein>
<keyword evidence="2" id="KW-1185">Reference proteome</keyword>
<evidence type="ECO:0000313" key="2">
    <source>
        <dbReference type="Proteomes" id="UP000515125"/>
    </source>
</evidence>
<accession>A0A6P6S3N8</accession>
<feature type="compositionally biased region" description="Low complexity" evidence="1">
    <location>
        <begin position="530"/>
        <end position="542"/>
    </location>
</feature>
<proteinExistence type="predicted"/>
<feature type="region of interest" description="Disordered" evidence="1">
    <location>
        <begin position="519"/>
        <end position="577"/>
    </location>
</feature>
<feature type="region of interest" description="Disordered" evidence="1">
    <location>
        <begin position="605"/>
        <end position="634"/>
    </location>
</feature>
<dbReference type="AlphaFoldDB" id="A0A6P6S3N8"/>
<feature type="compositionally biased region" description="Low complexity" evidence="1">
    <location>
        <begin position="670"/>
        <end position="688"/>
    </location>
</feature>
<evidence type="ECO:0000313" key="3">
    <source>
        <dbReference type="RefSeq" id="XP_026193910.1"/>
    </source>
</evidence>
<dbReference type="GeneID" id="34621564"/>
<organism evidence="2 3">
    <name type="scientific">Cyclospora cayetanensis</name>
    <dbReference type="NCBI Taxonomy" id="88456"/>
    <lineage>
        <taxon>Eukaryota</taxon>
        <taxon>Sar</taxon>
        <taxon>Alveolata</taxon>
        <taxon>Apicomplexa</taxon>
        <taxon>Conoidasida</taxon>
        <taxon>Coccidia</taxon>
        <taxon>Eucoccidiorida</taxon>
        <taxon>Eimeriorina</taxon>
        <taxon>Eimeriidae</taxon>
        <taxon>Cyclospora</taxon>
    </lineage>
</organism>
<gene>
    <name evidence="3" type="primary">LOC34621564</name>
</gene>
<feature type="compositionally biased region" description="Basic and acidic residues" evidence="1">
    <location>
        <begin position="319"/>
        <end position="333"/>
    </location>
</feature>
<feature type="compositionally biased region" description="Polar residues" evidence="1">
    <location>
        <begin position="304"/>
        <end position="318"/>
    </location>
</feature>
<feature type="compositionally biased region" description="Polar residues" evidence="1">
    <location>
        <begin position="766"/>
        <end position="777"/>
    </location>
</feature>
<feature type="region of interest" description="Disordered" evidence="1">
    <location>
        <begin position="765"/>
        <end position="784"/>
    </location>
</feature>
<feature type="region of interest" description="Disordered" evidence="1">
    <location>
        <begin position="177"/>
        <end position="212"/>
    </location>
</feature>
<feature type="region of interest" description="Disordered" evidence="1">
    <location>
        <begin position="261"/>
        <end position="365"/>
    </location>
</feature>
<dbReference type="RefSeq" id="XP_026193910.1">
    <property type="nucleotide sequence ID" value="XM_026338125.1"/>
</dbReference>
<feature type="region of interest" description="Disordered" evidence="1">
    <location>
        <begin position="647"/>
        <end position="753"/>
    </location>
</feature>
<feature type="compositionally biased region" description="Basic and acidic residues" evidence="1">
    <location>
        <begin position="281"/>
        <end position="301"/>
    </location>
</feature>
<sequence length="784" mass="81727">MSSPQKKPCHEAHDADASSYTNADCQGTAIRDVLDLRAKGKLFGGRGIEECFHACFGFEDLSQAGALVNDTAGVEAVAEAARPQREGESKLLENKGDFEIGCWKRLKQSDWSAALCICLHRVAPPYIPLPPSVANYHGIKGDASRTGGAAAPYDDFGLGYASLESLLPSCDLGLGRSSPSHASAGPPHDGWVENKGGPQSSSGGPEEEGSCNLAFGAEDASSVSPRPTSQASKELFRFWACCPDNSFTTQRREKEPAGFAHAPLATLPSRKQNPSATPAAEVRRDLPLTLEGREAKPKGELRSAVQSSKGKALKSSTTRRGEVEARPRGDRKGGPSAPQRALKARGVVSGRATTPRTPQQLLGGHKKATWSLEEPYKNLGEAGNSDERGGARAVGQPSTGATLVELTQPATAADAADSAAGRVVVSFERAAEPSTHVLAIRHPLQASALSHSTASMAASAAASTAAAARPISILRSAKGSNYDSATVHATDLSRDTPGAAPAPATPLCLRGAAGITAGPAATASRRKPPADNATASAAWKAAGSGTPRTGGGANPETSKPPAAAATSASNECTASSLTTHTGTNRLQLLRQPAGQASPPLWLITEKTANSEPRIEHLGTRTTVQRPMPVPTPLHADEEHAHLPQAQENTHVTTSKQQQQPPSSPEEIPLETQSAETPQQQQQQASAPSRELQQRGQLLMLKQLQEEEQQHSSTANRVFVQWPATQALGPRGDTAPPANTGHVGRPADPAPAAAAVGAAPVYDIPVASTTRSPNCTNAEQRRGTP</sequence>
<feature type="compositionally biased region" description="Polar residues" evidence="1">
    <location>
        <begin position="351"/>
        <end position="360"/>
    </location>
</feature>
<evidence type="ECO:0000256" key="1">
    <source>
        <dbReference type="SAM" id="MobiDB-lite"/>
    </source>
</evidence>
<name>A0A6P6S3N8_9EIME</name>
<feature type="compositionally biased region" description="Low complexity" evidence="1">
    <location>
        <begin position="555"/>
        <end position="576"/>
    </location>
</feature>
<reference evidence="3" key="1">
    <citation type="submission" date="2025-08" db="UniProtKB">
        <authorList>
            <consortium name="RefSeq"/>
        </authorList>
    </citation>
    <scope>IDENTIFICATION</scope>
</reference>